<evidence type="ECO:0000313" key="14">
    <source>
        <dbReference type="EMBL" id="KRM31100.1"/>
    </source>
</evidence>
<evidence type="ECO:0000256" key="2">
    <source>
        <dbReference type="ARBA" id="ARBA00004651"/>
    </source>
</evidence>
<evidence type="ECO:0000256" key="9">
    <source>
        <dbReference type="ARBA" id="ARBA00022989"/>
    </source>
</evidence>
<dbReference type="AlphaFoldDB" id="X0PQZ5"/>
<evidence type="ECO:0000259" key="13">
    <source>
        <dbReference type="PROSITE" id="PS50109"/>
    </source>
</evidence>
<dbReference type="GO" id="GO:0000155">
    <property type="term" value="F:phosphorelay sensor kinase activity"/>
    <property type="evidence" value="ECO:0007669"/>
    <property type="project" value="InterPro"/>
</dbReference>
<keyword evidence="15" id="KW-1185">Reference proteome</keyword>
<dbReference type="InterPro" id="IPR036097">
    <property type="entry name" value="HisK_dim/P_sf"/>
</dbReference>
<dbReference type="SMART" id="SM00387">
    <property type="entry name" value="HATPase_c"/>
    <property type="match status" value="1"/>
</dbReference>
<feature type="transmembrane region" description="Helical" evidence="12">
    <location>
        <begin position="38"/>
        <end position="62"/>
    </location>
</feature>
<dbReference type="RefSeq" id="WP_052004569.1">
    <property type="nucleotide sequence ID" value="NZ_AZGA01000084.1"/>
</dbReference>
<gene>
    <name evidence="14" type="ORF">FC83_GL001103</name>
</gene>
<comment type="caution">
    <text evidence="14">The sequence shown here is derived from an EMBL/GenBank/DDBJ whole genome shotgun (WGS) entry which is preliminary data.</text>
</comment>
<dbReference type="PANTHER" id="PTHR45453:SF2">
    <property type="entry name" value="HISTIDINE KINASE"/>
    <property type="match status" value="1"/>
</dbReference>
<dbReference type="InterPro" id="IPR003661">
    <property type="entry name" value="HisK_dim/P_dom"/>
</dbReference>
<evidence type="ECO:0000313" key="15">
    <source>
        <dbReference type="Proteomes" id="UP000051236"/>
    </source>
</evidence>
<keyword evidence="10" id="KW-0902">Two-component regulatory system</keyword>
<comment type="subcellular location">
    <subcellularLocation>
        <location evidence="2">Cell membrane</location>
        <topology evidence="2">Multi-pass membrane protein</topology>
    </subcellularLocation>
</comment>
<accession>X0PQZ5</accession>
<comment type="catalytic activity">
    <reaction evidence="1">
        <text>ATP + protein L-histidine = ADP + protein N-phospho-L-histidine.</text>
        <dbReference type="EC" id="2.7.13.3"/>
    </reaction>
</comment>
<evidence type="ECO:0000256" key="3">
    <source>
        <dbReference type="ARBA" id="ARBA00012438"/>
    </source>
</evidence>
<dbReference type="InterPro" id="IPR005467">
    <property type="entry name" value="His_kinase_dom"/>
</dbReference>
<dbReference type="EMBL" id="AZGA01000084">
    <property type="protein sequence ID" value="KRM31100.1"/>
    <property type="molecule type" value="Genomic_DNA"/>
</dbReference>
<evidence type="ECO:0000256" key="4">
    <source>
        <dbReference type="ARBA" id="ARBA00022475"/>
    </source>
</evidence>
<organism evidence="14 15">
    <name type="scientific">Agrilactobacillus composti DSM 18527 = JCM 14202</name>
    <dbReference type="NCBI Taxonomy" id="1423734"/>
    <lineage>
        <taxon>Bacteria</taxon>
        <taxon>Bacillati</taxon>
        <taxon>Bacillota</taxon>
        <taxon>Bacilli</taxon>
        <taxon>Lactobacillales</taxon>
        <taxon>Lactobacillaceae</taxon>
        <taxon>Agrilactobacillus</taxon>
    </lineage>
</organism>
<evidence type="ECO:0000256" key="10">
    <source>
        <dbReference type="ARBA" id="ARBA00023012"/>
    </source>
</evidence>
<dbReference type="Pfam" id="PF02518">
    <property type="entry name" value="HATPase_c"/>
    <property type="match status" value="1"/>
</dbReference>
<protein>
    <recommendedName>
        <fullName evidence="3">histidine kinase</fullName>
        <ecNumber evidence="3">2.7.13.3</ecNumber>
    </recommendedName>
</protein>
<dbReference type="Proteomes" id="UP000051236">
    <property type="component" value="Unassembled WGS sequence"/>
</dbReference>
<dbReference type="eggNOG" id="COG5002">
    <property type="taxonomic scope" value="Bacteria"/>
</dbReference>
<dbReference type="PANTHER" id="PTHR45453">
    <property type="entry name" value="PHOSPHATE REGULON SENSOR PROTEIN PHOR"/>
    <property type="match status" value="1"/>
</dbReference>
<dbReference type="Gene3D" id="1.10.287.130">
    <property type="match status" value="1"/>
</dbReference>
<keyword evidence="4" id="KW-1003">Cell membrane</keyword>
<dbReference type="STRING" id="1423734.FC83_GL001103"/>
<dbReference type="InterPro" id="IPR003594">
    <property type="entry name" value="HATPase_dom"/>
</dbReference>
<dbReference type="CDD" id="cd00082">
    <property type="entry name" value="HisKA"/>
    <property type="match status" value="1"/>
</dbReference>
<evidence type="ECO:0000256" key="6">
    <source>
        <dbReference type="ARBA" id="ARBA00022679"/>
    </source>
</evidence>
<dbReference type="GO" id="GO:0005886">
    <property type="term" value="C:plasma membrane"/>
    <property type="evidence" value="ECO:0007669"/>
    <property type="project" value="UniProtKB-SubCell"/>
</dbReference>
<dbReference type="SUPFAM" id="SSF55874">
    <property type="entry name" value="ATPase domain of HSP90 chaperone/DNA topoisomerase II/histidine kinase"/>
    <property type="match status" value="1"/>
</dbReference>
<name>X0PQZ5_9LACO</name>
<dbReference type="Gene3D" id="3.30.565.10">
    <property type="entry name" value="Histidine kinase-like ATPase, C-terminal domain"/>
    <property type="match status" value="1"/>
</dbReference>
<keyword evidence="8 14" id="KW-0418">Kinase</keyword>
<keyword evidence="5" id="KW-0597">Phosphoprotein</keyword>
<dbReference type="InterPro" id="IPR036890">
    <property type="entry name" value="HATPase_C_sf"/>
</dbReference>
<feature type="transmembrane region" description="Helical" evidence="12">
    <location>
        <begin position="12"/>
        <end position="32"/>
    </location>
</feature>
<dbReference type="OrthoDB" id="9780487at2"/>
<reference evidence="14 15" key="1">
    <citation type="journal article" date="2015" name="Genome Announc.">
        <title>Expanding the biotechnology potential of lactobacilli through comparative genomics of 213 strains and associated genera.</title>
        <authorList>
            <person name="Sun Z."/>
            <person name="Harris H.M."/>
            <person name="McCann A."/>
            <person name="Guo C."/>
            <person name="Argimon S."/>
            <person name="Zhang W."/>
            <person name="Yang X."/>
            <person name="Jeffery I.B."/>
            <person name="Cooney J.C."/>
            <person name="Kagawa T.F."/>
            <person name="Liu W."/>
            <person name="Song Y."/>
            <person name="Salvetti E."/>
            <person name="Wrobel A."/>
            <person name="Rasinkangas P."/>
            <person name="Parkhill J."/>
            <person name="Rea M.C."/>
            <person name="O'Sullivan O."/>
            <person name="Ritari J."/>
            <person name="Douillard F.P."/>
            <person name="Paul Ross R."/>
            <person name="Yang R."/>
            <person name="Briner A.E."/>
            <person name="Felis G.E."/>
            <person name="de Vos W.M."/>
            <person name="Barrangou R."/>
            <person name="Klaenhammer T.R."/>
            <person name="Caufield P.W."/>
            <person name="Cui Y."/>
            <person name="Zhang H."/>
            <person name="O'Toole P.W."/>
        </authorList>
    </citation>
    <scope>NUCLEOTIDE SEQUENCE [LARGE SCALE GENOMIC DNA]</scope>
    <source>
        <strain evidence="14 15">DSM 18527</strain>
    </source>
</reference>
<evidence type="ECO:0000256" key="1">
    <source>
        <dbReference type="ARBA" id="ARBA00000085"/>
    </source>
</evidence>
<dbReference type="PRINTS" id="PR00344">
    <property type="entry name" value="BCTRLSENSOR"/>
</dbReference>
<keyword evidence="7 12" id="KW-0812">Transmembrane</keyword>
<dbReference type="SMART" id="SM00388">
    <property type="entry name" value="HisKA"/>
    <property type="match status" value="1"/>
</dbReference>
<dbReference type="InterPro" id="IPR004358">
    <property type="entry name" value="Sig_transdc_His_kin-like_C"/>
</dbReference>
<dbReference type="PATRIC" id="fig|1423734.3.peg.1116"/>
<sequence length="358" mass="41215">MTIKDYLLDHIPHTIFWIIGLLLLDISLWLIPNSPIPISYLLYVDVLLTVLYIIFLILVYFYRNRWYASLRNHLDLGQNALDIPLKGAQNHGQRFMQAHINQLLSYHHQQLDALISKEQDQQEFVESWVHDIKVPMAATKLLLDSGNLPIPPQAKQQLNQEWQQINHYVDQILYYSRLENFANDYLLREYHLRAIVVAVVKENMDYFFQKHIHLNVSDADAVVLTDEKWLTYILNQLLSNALKYTPDGGNIALTIRQDHGAVYLDIQDNGVGIPQEDLTRIFDKGFTGTNGRLANQHATGLGLYLAQRLSDKLGHHLSVTSKVGAGSTFTISFPALNYYNEQLGEKTLKVHNPQRFND</sequence>
<evidence type="ECO:0000256" key="11">
    <source>
        <dbReference type="ARBA" id="ARBA00023136"/>
    </source>
</evidence>
<evidence type="ECO:0000256" key="7">
    <source>
        <dbReference type="ARBA" id="ARBA00022692"/>
    </source>
</evidence>
<keyword evidence="9 12" id="KW-1133">Transmembrane helix</keyword>
<evidence type="ECO:0000256" key="12">
    <source>
        <dbReference type="SAM" id="Phobius"/>
    </source>
</evidence>
<dbReference type="EC" id="2.7.13.3" evidence="3"/>
<proteinExistence type="predicted"/>
<evidence type="ECO:0000256" key="5">
    <source>
        <dbReference type="ARBA" id="ARBA00022553"/>
    </source>
</evidence>
<dbReference type="GO" id="GO:0004721">
    <property type="term" value="F:phosphoprotein phosphatase activity"/>
    <property type="evidence" value="ECO:0007669"/>
    <property type="project" value="TreeGrafter"/>
</dbReference>
<dbReference type="InterPro" id="IPR050351">
    <property type="entry name" value="BphY/WalK/GraS-like"/>
</dbReference>
<keyword evidence="11 12" id="KW-0472">Membrane</keyword>
<dbReference type="GO" id="GO:0016036">
    <property type="term" value="P:cellular response to phosphate starvation"/>
    <property type="evidence" value="ECO:0007669"/>
    <property type="project" value="TreeGrafter"/>
</dbReference>
<keyword evidence="6" id="KW-0808">Transferase</keyword>
<dbReference type="PROSITE" id="PS50109">
    <property type="entry name" value="HIS_KIN"/>
    <property type="match status" value="1"/>
</dbReference>
<feature type="domain" description="Histidine kinase" evidence="13">
    <location>
        <begin position="127"/>
        <end position="337"/>
    </location>
</feature>
<evidence type="ECO:0000256" key="8">
    <source>
        <dbReference type="ARBA" id="ARBA00022777"/>
    </source>
</evidence>
<dbReference type="SUPFAM" id="SSF47384">
    <property type="entry name" value="Homodimeric domain of signal transducing histidine kinase"/>
    <property type="match status" value="1"/>
</dbReference>